<keyword evidence="2" id="KW-0723">Serine/threonine-protein kinase</keyword>
<evidence type="ECO:0000256" key="6">
    <source>
        <dbReference type="ARBA" id="ARBA00022777"/>
    </source>
</evidence>
<comment type="catalytic activity">
    <reaction evidence="8">
        <text>L-threonyl-[protein] + ATP = O-phospho-L-threonyl-[protein] + ADP + H(+)</text>
        <dbReference type="Rhea" id="RHEA:46608"/>
        <dbReference type="Rhea" id="RHEA-COMP:11060"/>
        <dbReference type="Rhea" id="RHEA-COMP:11605"/>
        <dbReference type="ChEBI" id="CHEBI:15378"/>
        <dbReference type="ChEBI" id="CHEBI:30013"/>
        <dbReference type="ChEBI" id="CHEBI:30616"/>
        <dbReference type="ChEBI" id="CHEBI:61977"/>
        <dbReference type="ChEBI" id="CHEBI:456216"/>
        <dbReference type="EC" id="2.7.11.1"/>
    </reaction>
</comment>
<keyword evidence="6" id="KW-0418">Kinase</keyword>
<dbReference type="EMBL" id="HG994589">
    <property type="protein sequence ID" value="CAF2794057.1"/>
    <property type="molecule type" value="Genomic_DNA"/>
</dbReference>
<keyword evidence="4 11" id="KW-0808">Transferase</keyword>
<dbReference type="Gene3D" id="3.30.200.20">
    <property type="entry name" value="Phosphorylase Kinase, domain 1"/>
    <property type="match status" value="1"/>
</dbReference>
<keyword evidence="3" id="KW-0597">Phosphoprotein</keyword>
<evidence type="ECO:0000256" key="10">
    <source>
        <dbReference type="SAM" id="MobiDB-lite"/>
    </source>
</evidence>
<dbReference type="PANTHER" id="PTHR24356:SF418">
    <property type="entry name" value="SERINE_THREONINE-PROTEIN KINASE WARTS"/>
    <property type="match status" value="1"/>
</dbReference>
<feature type="compositionally biased region" description="Low complexity" evidence="10">
    <location>
        <begin position="60"/>
        <end position="70"/>
    </location>
</feature>
<evidence type="ECO:0000313" key="12">
    <source>
        <dbReference type="Proteomes" id="UP000675881"/>
    </source>
</evidence>
<dbReference type="SMART" id="SM00220">
    <property type="entry name" value="S_TKc"/>
    <property type="match status" value="1"/>
</dbReference>
<dbReference type="InterPro" id="IPR050236">
    <property type="entry name" value="Ser_Thr_kinase_AGC"/>
</dbReference>
<reference evidence="11" key="1">
    <citation type="submission" date="2021-02" db="EMBL/GenBank/DDBJ databases">
        <authorList>
            <person name="Bekaert M."/>
        </authorList>
    </citation>
    <scope>NUCLEOTIDE SEQUENCE</scope>
    <source>
        <strain evidence="11">IoA-00</strain>
    </source>
</reference>
<dbReference type="GO" id="GO:0035329">
    <property type="term" value="P:hippo signaling"/>
    <property type="evidence" value="ECO:0007669"/>
    <property type="project" value="TreeGrafter"/>
</dbReference>
<feature type="compositionally biased region" description="Low complexity" evidence="10">
    <location>
        <begin position="537"/>
        <end position="548"/>
    </location>
</feature>
<dbReference type="SUPFAM" id="SSF46934">
    <property type="entry name" value="UBA-like"/>
    <property type="match status" value="1"/>
</dbReference>
<evidence type="ECO:0000313" key="11">
    <source>
        <dbReference type="EMBL" id="CAF2794057.1"/>
    </source>
</evidence>
<keyword evidence="12" id="KW-1185">Reference proteome</keyword>
<dbReference type="SUPFAM" id="SSF56112">
    <property type="entry name" value="Protein kinase-like (PK-like)"/>
    <property type="match status" value="1"/>
</dbReference>
<feature type="compositionally biased region" description="Polar residues" evidence="10">
    <location>
        <begin position="435"/>
        <end position="444"/>
    </location>
</feature>
<dbReference type="Proteomes" id="UP000675881">
    <property type="component" value="Chromosome 10"/>
</dbReference>
<organism evidence="11 12">
    <name type="scientific">Lepeophtheirus salmonis</name>
    <name type="common">Salmon louse</name>
    <name type="synonym">Caligus salmonis</name>
    <dbReference type="NCBI Taxonomy" id="72036"/>
    <lineage>
        <taxon>Eukaryota</taxon>
        <taxon>Metazoa</taxon>
        <taxon>Ecdysozoa</taxon>
        <taxon>Arthropoda</taxon>
        <taxon>Crustacea</taxon>
        <taxon>Multicrustacea</taxon>
        <taxon>Hexanauplia</taxon>
        <taxon>Copepoda</taxon>
        <taxon>Siphonostomatoida</taxon>
        <taxon>Caligidae</taxon>
        <taxon>Lepeophtheirus</taxon>
    </lineage>
</organism>
<dbReference type="FunFam" id="1.10.510.10:FF:000024">
    <property type="entry name" value="Probable serine/threonine-protein kinase cot-1"/>
    <property type="match status" value="1"/>
</dbReference>
<dbReference type="InterPro" id="IPR011009">
    <property type="entry name" value="Kinase-like_dom_sf"/>
</dbReference>
<keyword evidence="7" id="KW-0067">ATP-binding</keyword>
<dbReference type="InterPro" id="IPR009060">
    <property type="entry name" value="UBA-like_sf"/>
</dbReference>
<feature type="compositionally biased region" description="Low complexity" evidence="10">
    <location>
        <begin position="8"/>
        <end position="27"/>
    </location>
</feature>
<dbReference type="EC" id="2.7.11.1" evidence="1"/>
<dbReference type="GO" id="GO:0005524">
    <property type="term" value="F:ATP binding"/>
    <property type="evidence" value="ECO:0007669"/>
    <property type="project" value="UniProtKB-KW"/>
</dbReference>
<feature type="region of interest" description="Disordered" evidence="10">
    <location>
        <begin position="1"/>
        <end position="33"/>
    </location>
</feature>
<dbReference type="GO" id="GO:0046620">
    <property type="term" value="P:regulation of organ growth"/>
    <property type="evidence" value="ECO:0007669"/>
    <property type="project" value="TreeGrafter"/>
</dbReference>
<protein>
    <recommendedName>
        <fullName evidence="1">non-specific serine/threonine protein kinase</fullName>
        <ecNumber evidence="1">2.7.11.1</ecNumber>
    </recommendedName>
</protein>
<feature type="compositionally biased region" description="Basic residues" evidence="10">
    <location>
        <begin position="941"/>
        <end position="950"/>
    </location>
</feature>
<sequence length="981" mass="107599">MGQPTTAVPNGVSSGGSNSVPIISNGNKKAHRSGYNAKAMAEIRNSLRPFEQQDLPRPVSSLSTTTSCSSSNNSVYNDSIQCLVNMGFDEELSSRALVQCGGRIETALDLLHKQYSAELASQEVVNGLARNNTAGLTAKATSAPALPPRTNREPPRVPDHPPPPPLPPRTIIPLHPPPRGTTPPPPPPPPPTNPSYQQPPQVNNSIPPPLLRRMSPIPGRNSAQSCQPPPPQAPSSTTSSNRGNSPVQSQPPPPQPMRVHNSREIKQQFAQTLQSMQALSVFPGDHLNGQAEPPPPYPMGTAAMTPNPPPSYSQSLAMRQSPTLSSTSSTDYRRSPAPGHPLLAYSVMATNSATASPTPSVISNSSSTRSSVQAWPSRQTKTHSPIIMQSVKSTQVQKPVLQTAVAPSPTPPSDGSSSPPVAPPTGAPPPPSYEFSMQQKQQRTSPSLNPPPPPLPPNSSKRLPIMEEHHLPPPPPYPSTALGFSLETNNHSEGLVNATAINAKASPCYKKYSPLTSETGSSASRSESPVSDSQTVSAASPLSFLSSSNEATTTTDSGVGGMEPSSIVTPPPPYKTTHHTSPKPERKKVSAEKEEVRKESLIRNCPPQAFKFFMEQHIENVIKESKQRRARQMRLEKELAQLNVKDPVMSEQMRCVLLAHVIAEKDILAEADNDWIVKLYYSFQDKDNLYFVMEYIPGGDLMSLLIKMGIFEESMAKFYVAELACAVDSVHKMGFIHRDIKPDNILIDSKGHIKLTDFGLCTGFRWTHNSKYYQKNGDGHCRQDSMDPERRRLKEHQRCMAHSLVGTPNYIAPEVLLRQGYTQLCDWWSVGVILYEMLVGQPPFHANSPAETQYKVINWEHTLHIPRGAKLSEEAKDLIKSLCILSDRIDFSKPIRTQPAPYKPDIMYETDTSNFDPIDPDRLRATSEDDEEEEEEDERLKRRKDYHRHPLRMEDFGNSLLSSSSGNSSVVTSPPADAVYV</sequence>
<dbReference type="GO" id="GO:0004674">
    <property type="term" value="F:protein serine/threonine kinase activity"/>
    <property type="evidence" value="ECO:0007669"/>
    <property type="project" value="UniProtKB-KW"/>
</dbReference>
<comment type="catalytic activity">
    <reaction evidence="9">
        <text>L-seryl-[protein] + ATP = O-phospho-L-seryl-[protein] + ADP + H(+)</text>
        <dbReference type="Rhea" id="RHEA:17989"/>
        <dbReference type="Rhea" id="RHEA-COMP:9863"/>
        <dbReference type="Rhea" id="RHEA-COMP:11604"/>
        <dbReference type="ChEBI" id="CHEBI:15378"/>
        <dbReference type="ChEBI" id="CHEBI:29999"/>
        <dbReference type="ChEBI" id="CHEBI:30616"/>
        <dbReference type="ChEBI" id="CHEBI:83421"/>
        <dbReference type="ChEBI" id="CHEBI:456216"/>
        <dbReference type="EC" id="2.7.11.1"/>
    </reaction>
</comment>
<feature type="region of interest" description="Disordered" evidence="10">
    <location>
        <begin position="49"/>
        <end position="70"/>
    </location>
</feature>
<feature type="compositionally biased region" description="Low complexity" evidence="10">
    <location>
        <begin position="957"/>
        <end position="969"/>
    </location>
</feature>
<feature type="compositionally biased region" description="Low complexity" evidence="10">
    <location>
        <begin position="356"/>
        <end position="372"/>
    </location>
</feature>
<feature type="compositionally biased region" description="Basic and acidic residues" evidence="10">
    <location>
        <begin position="582"/>
        <end position="598"/>
    </location>
</feature>
<dbReference type="PANTHER" id="PTHR24356">
    <property type="entry name" value="SERINE/THREONINE-PROTEIN KINASE"/>
    <property type="match status" value="1"/>
</dbReference>
<evidence type="ECO:0000256" key="9">
    <source>
        <dbReference type="ARBA" id="ARBA00048679"/>
    </source>
</evidence>
<dbReference type="PROSITE" id="PS00108">
    <property type="entry name" value="PROTEIN_KINASE_ST"/>
    <property type="match status" value="1"/>
</dbReference>
<feature type="compositionally biased region" description="Polar residues" evidence="10">
    <location>
        <begin position="312"/>
        <end position="330"/>
    </location>
</feature>
<feature type="compositionally biased region" description="Low complexity" evidence="10">
    <location>
        <begin position="516"/>
        <end position="528"/>
    </location>
</feature>
<evidence type="ECO:0000256" key="5">
    <source>
        <dbReference type="ARBA" id="ARBA00022741"/>
    </source>
</evidence>
<feature type="compositionally biased region" description="Polar residues" evidence="10">
    <location>
        <begin position="268"/>
        <end position="278"/>
    </location>
</feature>
<accession>A0A7R8CES3</accession>
<dbReference type="Gene3D" id="1.10.510.10">
    <property type="entry name" value="Transferase(Phosphotransferase) domain 1"/>
    <property type="match status" value="1"/>
</dbReference>
<feature type="compositionally biased region" description="Pro residues" evidence="10">
    <location>
        <begin position="420"/>
        <end position="432"/>
    </location>
</feature>
<feature type="region of interest" description="Disordered" evidence="10">
    <location>
        <begin position="900"/>
        <end position="981"/>
    </location>
</feature>
<feature type="region of interest" description="Disordered" evidence="10">
    <location>
        <begin position="515"/>
        <end position="598"/>
    </location>
</feature>
<feature type="compositionally biased region" description="Acidic residues" evidence="10">
    <location>
        <begin position="928"/>
        <end position="937"/>
    </location>
</feature>
<dbReference type="GO" id="GO:0000082">
    <property type="term" value="P:G1/S transition of mitotic cell cycle"/>
    <property type="evidence" value="ECO:0007669"/>
    <property type="project" value="TreeGrafter"/>
</dbReference>
<evidence type="ECO:0000256" key="4">
    <source>
        <dbReference type="ARBA" id="ARBA00022679"/>
    </source>
</evidence>
<dbReference type="PROSITE" id="PS50030">
    <property type="entry name" value="UBA"/>
    <property type="match status" value="1"/>
</dbReference>
<dbReference type="Pfam" id="PF00069">
    <property type="entry name" value="Pkinase"/>
    <property type="match status" value="1"/>
</dbReference>
<dbReference type="Gene3D" id="1.10.8.10">
    <property type="entry name" value="DNA helicase RuvA subunit, C-terminal domain"/>
    <property type="match status" value="1"/>
</dbReference>
<dbReference type="GO" id="GO:0007010">
    <property type="term" value="P:cytoskeleton organization"/>
    <property type="evidence" value="ECO:0007669"/>
    <property type="project" value="UniProtKB-ARBA"/>
</dbReference>
<feature type="compositionally biased region" description="Pro residues" evidence="10">
    <location>
        <begin position="160"/>
        <end position="193"/>
    </location>
</feature>
<dbReference type="InterPro" id="IPR015940">
    <property type="entry name" value="UBA"/>
</dbReference>
<dbReference type="AlphaFoldDB" id="A0A7R8CES3"/>
<dbReference type="OrthoDB" id="3638488at2759"/>
<dbReference type="SMART" id="SM00165">
    <property type="entry name" value="UBA"/>
    <property type="match status" value="1"/>
</dbReference>
<dbReference type="InterPro" id="IPR000719">
    <property type="entry name" value="Prot_kinase_dom"/>
</dbReference>
<evidence type="ECO:0000256" key="1">
    <source>
        <dbReference type="ARBA" id="ARBA00012513"/>
    </source>
</evidence>
<evidence type="ECO:0000256" key="7">
    <source>
        <dbReference type="ARBA" id="ARBA00022840"/>
    </source>
</evidence>
<dbReference type="PROSITE" id="PS50011">
    <property type="entry name" value="PROTEIN_KINASE_DOM"/>
    <property type="match status" value="1"/>
</dbReference>
<feature type="compositionally biased region" description="Polar residues" evidence="10">
    <location>
        <begin position="373"/>
        <end position="383"/>
    </location>
</feature>
<dbReference type="InterPro" id="IPR008271">
    <property type="entry name" value="Ser/Thr_kinase_AS"/>
</dbReference>
<name>A0A7R8CES3_LEPSM</name>
<dbReference type="Pfam" id="PF00627">
    <property type="entry name" value="UBA"/>
    <property type="match status" value="1"/>
</dbReference>
<feature type="region of interest" description="Disordered" evidence="10">
    <location>
        <begin position="137"/>
        <end position="485"/>
    </location>
</feature>
<dbReference type="CDD" id="cd14270">
    <property type="entry name" value="UBA"/>
    <property type="match status" value="1"/>
</dbReference>
<proteinExistence type="predicted"/>
<feature type="compositionally biased region" description="Pro residues" evidence="10">
    <location>
        <begin position="448"/>
        <end position="457"/>
    </location>
</feature>
<dbReference type="GO" id="GO:0043065">
    <property type="term" value="P:positive regulation of apoptotic process"/>
    <property type="evidence" value="ECO:0007669"/>
    <property type="project" value="TreeGrafter"/>
</dbReference>
<evidence type="ECO:0000256" key="8">
    <source>
        <dbReference type="ARBA" id="ARBA00047899"/>
    </source>
</evidence>
<evidence type="ECO:0000256" key="3">
    <source>
        <dbReference type="ARBA" id="ARBA00022553"/>
    </source>
</evidence>
<gene>
    <name evidence="11" type="ORF">LSAA_2666</name>
</gene>
<feature type="compositionally biased region" description="Low complexity" evidence="10">
    <location>
        <begin position="234"/>
        <end position="248"/>
    </location>
</feature>
<keyword evidence="5" id="KW-0547">Nucleotide-binding</keyword>
<evidence type="ECO:0000256" key="2">
    <source>
        <dbReference type="ARBA" id="ARBA00022527"/>
    </source>
</evidence>
<feature type="compositionally biased region" description="Basic and acidic residues" evidence="10">
    <location>
        <begin position="150"/>
        <end position="159"/>
    </location>
</feature>